<reference evidence="2" key="1">
    <citation type="journal article" date="2023" name="Hortic. Res.">
        <title>A chromosome-level phased genome enabling allele-level studies in sweet orange: a case study on citrus Huanglongbing tolerance.</title>
        <authorList>
            <person name="Wu B."/>
            <person name="Yu Q."/>
            <person name="Deng Z."/>
            <person name="Duan Y."/>
            <person name="Luo F."/>
            <person name="Gmitter F. Jr."/>
        </authorList>
    </citation>
    <scope>NUCLEOTIDE SEQUENCE [LARGE SCALE GENOMIC DNA]</scope>
    <source>
        <strain evidence="2">cv. Valencia</strain>
    </source>
</reference>
<evidence type="ECO:0000313" key="2">
    <source>
        <dbReference type="Proteomes" id="UP000829398"/>
    </source>
</evidence>
<dbReference type="EMBL" id="CM039174">
    <property type="protein sequence ID" value="KAH9754880.1"/>
    <property type="molecule type" value="Genomic_DNA"/>
</dbReference>
<dbReference type="Proteomes" id="UP000829398">
    <property type="component" value="Chromosome 5"/>
</dbReference>
<keyword evidence="2" id="KW-1185">Reference proteome</keyword>
<protein>
    <submittedName>
        <fullName evidence="1">Uncharacterized protein</fullName>
    </submittedName>
</protein>
<gene>
    <name evidence="1" type="ORF">KPL71_015581</name>
</gene>
<evidence type="ECO:0000313" key="1">
    <source>
        <dbReference type="EMBL" id="KAH9754880.1"/>
    </source>
</evidence>
<comment type="caution">
    <text evidence="1">The sequence shown here is derived from an EMBL/GenBank/DDBJ whole genome shotgun (WGS) entry which is preliminary data.</text>
</comment>
<accession>A0ACB8KK86</accession>
<sequence>MHDVIRDVAISIACRDQNVFLVRNEDVWKWPNEDALKQCHAISLLNSSIPELPEGLECPHLDFLLMVCKDTLIETNIPEKFFSRIKKLKDVDMARMWLFSLPSSIDLLVNLQILCLHQYMLGDIAIIGKLKNLEILSIWGPDIKTLPEELEELYMGNCFIEWEVEGPNCERSNASLDELMHLPRLTTLEIEEIGKLYKPT</sequence>
<proteinExistence type="predicted"/>
<organism evidence="1 2">
    <name type="scientific">Citrus sinensis</name>
    <name type="common">Sweet orange</name>
    <name type="synonym">Citrus aurantium var. sinensis</name>
    <dbReference type="NCBI Taxonomy" id="2711"/>
    <lineage>
        <taxon>Eukaryota</taxon>
        <taxon>Viridiplantae</taxon>
        <taxon>Streptophyta</taxon>
        <taxon>Embryophyta</taxon>
        <taxon>Tracheophyta</taxon>
        <taxon>Spermatophyta</taxon>
        <taxon>Magnoliopsida</taxon>
        <taxon>eudicotyledons</taxon>
        <taxon>Gunneridae</taxon>
        <taxon>Pentapetalae</taxon>
        <taxon>rosids</taxon>
        <taxon>malvids</taxon>
        <taxon>Sapindales</taxon>
        <taxon>Rutaceae</taxon>
        <taxon>Aurantioideae</taxon>
        <taxon>Citrus</taxon>
    </lineage>
</organism>
<name>A0ACB8KK86_CITSI</name>